<feature type="domain" description="Retrovirus-related Pol polyprotein from transposon TNT 1-94-like beta-barrel" evidence="2">
    <location>
        <begin position="298"/>
        <end position="343"/>
    </location>
</feature>
<keyword evidence="4" id="KW-1185">Reference proteome</keyword>
<sequence>MASEGDGNRRIQGPIDTTFRRAHWQPKARKVSSDEVESCSGSDEEYAMAVRDFKKFFRRRGKFIRQPHDDKKNFWKVKEGKKGKEDRRCFNESDKEDESKKDEICLMALDNNEVLSDTPYHSSSSLDSESLQNEYNKLCKIILRIINKNKHLKAKNELLNNEACALKKKLDQLEKNKEASVKCETCAELRSKVNSLSLKLTRFKSSSYFLHEMIDNQRSLKDKHELGFIEGIASTSQTKTKKLSPVDEEMSTVELAVMVPSAIESASSNIGVRPSSEDSKILESNMVRLKIKLEPDEWIKDSGSYRHMTGNKDLFSTYDAINRGNVMFGSNTKSKIIGKGQICDKKCKVLFSETDSEILKDDITIGRGIRKNSLYIMKMRNSPKDSLCLTSMDDTSKL</sequence>
<accession>A0ABQ4XGJ5</accession>
<evidence type="ECO:0000259" key="2">
    <source>
        <dbReference type="Pfam" id="PF22936"/>
    </source>
</evidence>
<dbReference type="Proteomes" id="UP001151760">
    <property type="component" value="Unassembled WGS sequence"/>
</dbReference>
<reference evidence="3" key="2">
    <citation type="submission" date="2022-01" db="EMBL/GenBank/DDBJ databases">
        <authorList>
            <person name="Yamashiro T."/>
            <person name="Shiraishi A."/>
            <person name="Satake H."/>
            <person name="Nakayama K."/>
        </authorList>
    </citation>
    <scope>NUCLEOTIDE SEQUENCE</scope>
</reference>
<comment type="caution">
    <text evidence="3">The sequence shown here is derived from an EMBL/GenBank/DDBJ whole genome shotgun (WGS) entry which is preliminary data.</text>
</comment>
<keyword evidence="1" id="KW-0175">Coiled coil</keyword>
<evidence type="ECO:0000313" key="3">
    <source>
        <dbReference type="EMBL" id="GJS64399.1"/>
    </source>
</evidence>
<proteinExistence type="predicted"/>
<evidence type="ECO:0000256" key="1">
    <source>
        <dbReference type="SAM" id="Coils"/>
    </source>
</evidence>
<evidence type="ECO:0000313" key="4">
    <source>
        <dbReference type="Proteomes" id="UP001151760"/>
    </source>
</evidence>
<reference evidence="3" key="1">
    <citation type="journal article" date="2022" name="Int. J. Mol. Sci.">
        <title>Draft Genome of Tanacetum Coccineum: Genomic Comparison of Closely Related Tanacetum-Family Plants.</title>
        <authorList>
            <person name="Yamashiro T."/>
            <person name="Shiraishi A."/>
            <person name="Nakayama K."/>
            <person name="Satake H."/>
        </authorList>
    </citation>
    <scope>NUCLEOTIDE SEQUENCE</scope>
</reference>
<protein>
    <recommendedName>
        <fullName evidence="2">Retrovirus-related Pol polyprotein from transposon TNT 1-94-like beta-barrel domain-containing protein</fullName>
    </recommendedName>
</protein>
<gene>
    <name evidence="3" type="ORF">Tco_0678963</name>
</gene>
<name>A0ABQ4XGJ5_9ASTR</name>
<dbReference type="EMBL" id="BQNB010009502">
    <property type="protein sequence ID" value="GJS64399.1"/>
    <property type="molecule type" value="Genomic_DNA"/>
</dbReference>
<feature type="coiled-coil region" evidence="1">
    <location>
        <begin position="142"/>
        <end position="176"/>
    </location>
</feature>
<organism evidence="3 4">
    <name type="scientific">Tanacetum coccineum</name>
    <dbReference type="NCBI Taxonomy" id="301880"/>
    <lineage>
        <taxon>Eukaryota</taxon>
        <taxon>Viridiplantae</taxon>
        <taxon>Streptophyta</taxon>
        <taxon>Embryophyta</taxon>
        <taxon>Tracheophyta</taxon>
        <taxon>Spermatophyta</taxon>
        <taxon>Magnoliopsida</taxon>
        <taxon>eudicotyledons</taxon>
        <taxon>Gunneridae</taxon>
        <taxon>Pentapetalae</taxon>
        <taxon>asterids</taxon>
        <taxon>campanulids</taxon>
        <taxon>Asterales</taxon>
        <taxon>Asteraceae</taxon>
        <taxon>Asteroideae</taxon>
        <taxon>Anthemideae</taxon>
        <taxon>Anthemidinae</taxon>
        <taxon>Tanacetum</taxon>
    </lineage>
</organism>
<dbReference type="InterPro" id="IPR054722">
    <property type="entry name" value="PolX-like_BBD"/>
</dbReference>
<dbReference type="Pfam" id="PF22936">
    <property type="entry name" value="Pol_BBD"/>
    <property type="match status" value="1"/>
</dbReference>